<name>A0A9N9H881_FUNMO</name>
<dbReference type="AlphaFoldDB" id="A0A9N9H881"/>
<comment type="caution">
    <text evidence="1">The sequence shown here is derived from an EMBL/GenBank/DDBJ whole genome shotgun (WGS) entry which is preliminary data.</text>
</comment>
<dbReference type="Proteomes" id="UP000789375">
    <property type="component" value="Unassembled WGS sequence"/>
</dbReference>
<feature type="non-terminal residue" evidence="1">
    <location>
        <position position="1"/>
    </location>
</feature>
<sequence length="150" mass="17666">MKCREELHKKIDEVDEIENDVKSNAKFYKEIITVYVTITLATASFISEASLVAKSYRHDCITKEYSVYSDFLKYLSKEVREELSQCLSEMSKCLIEINKIITYCESYWEREIESIEIIITNLNHCITYEKRMIKGFTVSISSMTRQIQNE</sequence>
<evidence type="ECO:0000313" key="2">
    <source>
        <dbReference type="Proteomes" id="UP000789375"/>
    </source>
</evidence>
<gene>
    <name evidence="1" type="ORF">FMOSSE_LOCUS11634</name>
</gene>
<reference evidence="1" key="1">
    <citation type="submission" date="2021-06" db="EMBL/GenBank/DDBJ databases">
        <authorList>
            <person name="Kallberg Y."/>
            <person name="Tangrot J."/>
            <person name="Rosling A."/>
        </authorList>
    </citation>
    <scope>NUCLEOTIDE SEQUENCE</scope>
    <source>
        <strain evidence="1">87-6 pot B 2015</strain>
    </source>
</reference>
<evidence type="ECO:0000313" key="1">
    <source>
        <dbReference type="EMBL" id="CAG8654445.1"/>
    </source>
</evidence>
<protein>
    <submittedName>
        <fullName evidence="1">11025_t:CDS:1</fullName>
    </submittedName>
</protein>
<accession>A0A9N9H881</accession>
<keyword evidence="2" id="KW-1185">Reference proteome</keyword>
<organism evidence="1 2">
    <name type="scientific">Funneliformis mosseae</name>
    <name type="common">Endomycorrhizal fungus</name>
    <name type="synonym">Glomus mosseae</name>
    <dbReference type="NCBI Taxonomy" id="27381"/>
    <lineage>
        <taxon>Eukaryota</taxon>
        <taxon>Fungi</taxon>
        <taxon>Fungi incertae sedis</taxon>
        <taxon>Mucoromycota</taxon>
        <taxon>Glomeromycotina</taxon>
        <taxon>Glomeromycetes</taxon>
        <taxon>Glomerales</taxon>
        <taxon>Glomeraceae</taxon>
        <taxon>Funneliformis</taxon>
    </lineage>
</organism>
<dbReference type="EMBL" id="CAJVPP010004725">
    <property type="protein sequence ID" value="CAG8654445.1"/>
    <property type="molecule type" value="Genomic_DNA"/>
</dbReference>
<proteinExistence type="predicted"/>